<dbReference type="OrthoDB" id="9768851at2"/>
<dbReference type="STRING" id="1166340.SAMN05192583_2077"/>
<dbReference type="RefSeq" id="WP_093665605.1">
    <property type="nucleotide sequence ID" value="NZ_FOCF01000004.1"/>
</dbReference>
<keyword evidence="3" id="KW-1185">Reference proteome</keyword>
<dbReference type="Proteomes" id="UP000199206">
    <property type="component" value="Unassembled WGS sequence"/>
</dbReference>
<dbReference type="PANTHER" id="PTHR42686:SF1">
    <property type="entry name" value="GH17980P-RELATED"/>
    <property type="match status" value="1"/>
</dbReference>
<dbReference type="SUPFAM" id="SSF51430">
    <property type="entry name" value="NAD(P)-linked oxidoreductase"/>
    <property type="match status" value="1"/>
</dbReference>
<reference evidence="3" key="1">
    <citation type="submission" date="2016-10" db="EMBL/GenBank/DDBJ databases">
        <authorList>
            <person name="Varghese N."/>
            <person name="Submissions S."/>
        </authorList>
    </citation>
    <scope>NUCLEOTIDE SEQUENCE [LARGE SCALE GENOMIC DNA]</scope>
    <source>
        <strain evidence="3">S6-262</strain>
    </source>
</reference>
<feature type="domain" description="NADP-dependent oxidoreductase" evidence="1">
    <location>
        <begin position="29"/>
        <end position="327"/>
    </location>
</feature>
<evidence type="ECO:0000259" key="1">
    <source>
        <dbReference type="Pfam" id="PF00248"/>
    </source>
</evidence>
<sequence length="347" mass="37263">MPPTPSSAWDVNTRRAKLLNRLKQSGPFGFGASSLGNLYDEVSDMAAVEAVDAAWSLGVRCFDTAPFYGYGLSERRLGLSLRHRPRDEYLLSTKAGRLLVPTEHAGTTDGFRSALPFRPVFDYSYDGVMRSVEQSLGRLGLARIDILLLHDLGRATHGADHARYFDQAVSGGFRALAELRDTGVVDAIGLGVNEVEVCAESMRHVDVDLFLIAGRMTLLDQSAHALFDRCHAAGIGIVAAGVFSSGILATGSADAHAHHDYAPASATVRARVAAIEQVCRRHDVPLPAVALAFAALHPAVTQTLVGLRSADQVHRTAALRSMTIPPALWQELHMRDPLAAPLPMACG</sequence>
<dbReference type="InterPro" id="IPR020471">
    <property type="entry name" value="AKR"/>
</dbReference>
<dbReference type="Gene3D" id="3.20.20.100">
    <property type="entry name" value="NADP-dependent oxidoreductase domain"/>
    <property type="match status" value="1"/>
</dbReference>
<dbReference type="Pfam" id="PF00248">
    <property type="entry name" value="Aldo_ket_red"/>
    <property type="match status" value="1"/>
</dbReference>
<gene>
    <name evidence="2" type="ORF">SAMN05192583_2077</name>
</gene>
<dbReference type="EMBL" id="FOCF01000004">
    <property type="protein sequence ID" value="SEN11358.1"/>
    <property type="molecule type" value="Genomic_DNA"/>
</dbReference>
<accession>A0A1H8DXT1</accession>
<protein>
    <submittedName>
        <fullName evidence="2">D-threo-aldose 1-dehydrogenase</fullName>
    </submittedName>
</protein>
<evidence type="ECO:0000313" key="2">
    <source>
        <dbReference type="EMBL" id="SEN11358.1"/>
    </source>
</evidence>
<dbReference type="AlphaFoldDB" id="A0A1H8DXT1"/>
<name>A0A1H8DXT1_9SPHN</name>
<dbReference type="GO" id="GO:0016491">
    <property type="term" value="F:oxidoreductase activity"/>
    <property type="evidence" value="ECO:0007669"/>
    <property type="project" value="InterPro"/>
</dbReference>
<dbReference type="InterPro" id="IPR036812">
    <property type="entry name" value="NAD(P)_OxRdtase_dom_sf"/>
</dbReference>
<dbReference type="PANTHER" id="PTHR42686">
    <property type="entry name" value="GH17980P-RELATED"/>
    <property type="match status" value="1"/>
</dbReference>
<evidence type="ECO:0000313" key="3">
    <source>
        <dbReference type="Proteomes" id="UP000199206"/>
    </source>
</evidence>
<organism evidence="2 3">
    <name type="scientific">Sphingomonas gellani</name>
    <dbReference type="NCBI Taxonomy" id="1166340"/>
    <lineage>
        <taxon>Bacteria</taxon>
        <taxon>Pseudomonadati</taxon>
        <taxon>Pseudomonadota</taxon>
        <taxon>Alphaproteobacteria</taxon>
        <taxon>Sphingomonadales</taxon>
        <taxon>Sphingomonadaceae</taxon>
        <taxon>Sphingomonas</taxon>
    </lineage>
</organism>
<proteinExistence type="predicted"/>
<dbReference type="InterPro" id="IPR023210">
    <property type="entry name" value="NADP_OxRdtase_dom"/>
</dbReference>
<dbReference type="GO" id="GO:0005829">
    <property type="term" value="C:cytosol"/>
    <property type="evidence" value="ECO:0007669"/>
    <property type="project" value="TreeGrafter"/>
</dbReference>